<evidence type="ECO:0000313" key="2">
    <source>
        <dbReference type="Proteomes" id="UP001055879"/>
    </source>
</evidence>
<comment type="caution">
    <text evidence="1">The sequence shown here is derived from an EMBL/GenBank/DDBJ whole genome shotgun (WGS) entry which is preliminary data.</text>
</comment>
<evidence type="ECO:0000313" key="1">
    <source>
        <dbReference type="EMBL" id="KAI3770589.1"/>
    </source>
</evidence>
<gene>
    <name evidence="1" type="ORF">L6452_01728</name>
</gene>
<keyword evidence="2" id="KW-1185">Reference proteome</keyword>
<reference evidence="1 2" key="2">
    <citation type="journal article" date="2022" name="Mol. Ecol. Resour.">
        <title>The genomes of chicory, endive, great burdock and yacon provide insights into Asteraceae paleo-polyploidization history and plant inulin production.</title>
        <authorList>
            <person name="Fan W."/>
            <person name="Wang S."/>
            <person name="Wang H."/>
            <person name="Wang A."/>
            <person name="Jiang F."/>
            <person name="Liu H."/>
            <person name="Zhao H."/>
            <person name="Xu D."/>
            <person name="Zhang Y."/>
        </authorList>
    </citation>
    <scope>NUCLEOTIDE SEQUENCE [LARGE SCALE GENOMIC DNA]</scope>
    <source>
        <strain evidence="2">cv. Niubang</strain>
    </source>
</reference>
<reference evidence="2" key="1">
    <citation type="journal article" date="2022" name="Mol. Ecol. Resour.">
        <title>The genomes of chicory, endive, great burdock and yacon provide insights into Asteraceae palaeo-polyploidization history and plant inulin production.</title>
        <authorList>
            <person name="Fan W."/>
            <person name="Wang S."/>
            <person name="Wang H."/>
            <person name="Wang A."/>
            <person name="Jiang F."/>
            <person name="Liu H."/>
            <person name="Zhao H."/>
            <person name="Xu D."/>
            <person name="Zhang Y."/>
        </authorList>
    </citation>
    <scope>NUCLEOTIDE SEQUENCE [LARGE SCALE GENOMIC DNA]</scope>
    <source>
        <strain evidence="2">cv. Niubang</strain>
    </source>
</reference>
<proteinExistence type="predicted"/>
<dbReference type="EMBL" id="CM042047">
    <property type="protein sequence ID" value="KAI3770589.1"/>
    <property type="molecule type" value="Genomic_DNA"/>
</dbReference>
<sequence>MFQDNIYDIDEMMRELDNCRRRANIASETADAFKQMNSQIFAERDKLKNQVFSLEVELNMLKEKEDTKKAEKKRKDLENENAELKKKISEFEKERKDFAKKFFDFSRKAFEEKKVVEMKCIKLSQKVSDFEKVIILEREKFEKEKKKIVETQTIKEDFTEEKKVFETEIAKLTKKLSELSSTIFKEKNVKEIMFKVKLTEHKTPESIAQSPRDNLAASECSFKSAASNIKKKESQKKMTWRKKDEKDKENWYWRVKGSSEEKKKEEKSFGHTFKAQRNNSPKGKTFGKPDLIYTVNQLIRHPRFKGEKELRLLNKSFQNP</sequence>
<dbReference type="Proteomes" id="UP001055879">
    <property type="component" value="Linkage Group LG01"/>
</dbReference>
<name>A0ACB9FGX7_ARCLA</name>
<organism evidence="1 2">
    <name type="scientific">Arctium lappa</name>
    <name type="common">Greater burdock</name>
    <name type="synonym">Lappa major</name>
    <dbReference type="NCBI Taxonomy" id="4217"/>
    <lineage>
        <taxon>Eukaryota</taxon>
        <taxon>Viridiplantae</taxon>
        <taxon>Streptophyta</taxon>
        <taxon>Embryophyta</taxon>
        <taxon>Tracheophyta</taxon>
        <taxon>Spermatophyta</taxon>
        <taxon>Magnoliopsida</taxon>
        <taxon>eudicotyledons</taxon>
        <taxon>Gunneridae</taxon>
        <taxon>Pentapetalae</taxon>
        <taxon>asterids</taxon>
        <taxon>campanulids</taxon>
        <taxon>Asterales</taxon>
        <taxon>Asteraceae</taxon>
        <taxon>Carduoideae</taxon>
        <taxon>Cardueae</taxon>
        <taxon>Arctiinae</taxon>
        <taxon>Arctium</taxon>
    </lineage>
</organism>
<protein>
    <submittedName>
        <fullName evidence="1">Uncharacterized protein</fullName>
    </submittedName>
</protein>
<accession>A0ACB9FGX7</accession>